<dbReference type="STRING" id="1167632.GCA_000286335_00694"/>
<dbReference type="EMBL" id="PZFK01000007">
    <property type="protein sequence ID" value="PTI30237.1"/>
    <property type="molecule type" value="Genomic_DNA"/>
</dbReference>
<evidence type="ECO:0000313" key="3">
    <source>
        <dbReference type="Proteomes" id="UP000241209"/>
    </source>
</evidence>
<evidence type="ECO:0000313" key="2">
    <source>
        <dbReference type="EMBL" id="PTI30237.1"/>
    </source>
</evidence>
<feature type="transmembrane region" description="Helical" evidence="1">
    <location>
        <begin position="31"/>
        <end position="48"/>
    </location>
</feature>
<proteinExistence type="predicted"/>
<keyword evidence="1" id="KW-1133">Transmembrane helix</keyword>
<dbReference type="Proteomes" id="UP000241209">
    <property type="component" value="Unassembled WGS sequence"/>
</dbReference>
<comment type="caution">
    <text evidence="2">The sequence shown here is derived from an EMBL/GenBank/DDBJ whole genome shotgun (WGS) entry which is preliminary data.</text>
</comment>
<accession>A0A2T4PV10</accession>
<keyword evidence="1" id="KW-0812">Transmembrane</keyword>
<sequence length="92" mass="10735">MKNILKGIAYAALMFLLLTLLNIIVGDEIDWSKNIIISVFSYLAYLFLNGHLILIRLKNNDYICIISNVNHSYQWVVFFYFIPTIQSEFKAL</sequence>
<name>A0A2T4PV10_9STAP</name>
<gene>
    <name evidence="2" type="ORF">BU072_04895</name>
</gene>
<reference evidence="2 3" key="1">
    <citation type="journal article" date="2016" name="Front. Microbiol.">
        <title>Comprehensive Phylogenetic Analysis of Bovine Non-aureus Staphylococci Species Based on Whole-Genome Sequencing.</title>
        <authorList>
            <person name="Naushad S."/>
            <person name="Barkema H.W."/>
            <person name="Luby C."/>
            <person name="Condas L.A."/>
            <person name="Nobrega D.B."/>
            <person name="Carson D.A."/>
            <person name="De Buck J."/>
        </authorList>
    </citation>
    <scope>NUCLEOTIDE SEQUENCE [LARGE SCALE GENOMIC DNA]</scope>
    <source>
        <strain evidence="2 3">SNUC 2204</strain>
    </source>
</reference>
<protein>
    <submittedName>
        <fullName evidence="2">Uncharacterized protein</fullName>
    </submittedName>
</protein>
<organism evidence="2 3">
    <name type="scientific">Mammaliicoccus vitulinus</name>
    <dbReference type="NCBI Taxonomy" id="71237"/>
    <lineage>
        <taxon>Bacteria</taxon>
        <taxon>Bacillati</taxon>
        <taxon>Bacillota</taxon>
        <taxon>Bacilli</taxon>
        <taxon>Bacillales</taxon>
        <taxon>Staphylococcaceae</taxon>
        <taxon>Mammaliicoccus</taxon>
    </lineage>
</organism>
<keyword evidence="1" id="KW-0472">Membrane</keyword>
<evidence type="ECO:0000256" key="1">
    <source>
        <dbReference type="SAM" id="Phobius"/>
    </source>
</evidence>
<dbReference type="AlphaFoldDB" id="A0A2T4PV10"/>
<feature type="transmembrane region" description="Helical" evidence="1">
    <location>
        <begin position="7"/>
        <end position="25"/>
    </location>
</feature>